<dbReference type="GO" id="GO:0043022">
    <property type="term" value="F:ribosome binding"/>
    <property type="evidence" value="ECO:0007669"/>
    <property type="project" value="TreeGrafter"/>
</dbReference>
<keyword evidence="6" id="KW-0597">Phosphoprotein</keyword>
<keyword evidence="9 12" id="KW-0863">Zinc-finger</keyword>
<sequence length="721" mass="75727">MAEGTAGEEAGAEDDGAICWICAEPVKYYSVSACNHRTCHVCALRLRALYKKLDCTFCKEPQSTVIFTTSADTPFAEYTPEMISHKDTKLSISFETAEMMEETLILLRFNCPVTECDYTATGWGDLKLHTRGVHGKVICDLCIRHKKVFAHEHTLYPPSILPLHLPSMPHRSNRKHDISQEKIEGGVHPMCQFCRECFFSDDELFSHMREKHEECFVCRRNEVIFQYFQNYEALEQHFNQAHHPCTNARCQAQKFVVFGSTMDLQAHMVEEHGGEMTARDKREALRIQAEFEFQDGGGGGGGGGGRRRRGRGGNGAEDSAQDQTQQQAPPRRRREFGGRLTTDDGGSGLAPQPAFARPNGLPVTPGLEESDPVAAERDSALAARIAGLAPNPTHAVAALRLSLRAFRAGESSARDLISTAWNVLDRHLDHTASAVNALVDALGGDEEEEKKAALLEAWNGFKLEQRAQFPDLVPREIGGGYAGIASGRVINAKHATQAGRRGAGGARQGQVWDRVAAAASSSSAGPPTAFPALPGPSRPSPVPTPRPPAASAFPALGGGSSGGSGGRPSGARNTPWASSASASPAPSAQAGFRAPSAVPTPVSVPGPGASAGGKKGKGGGPPALSNAAFPGLPSNSTGQRAKPSVRGNTSLKKILGESAPAGNVWGGGSGSNGPGDGAGSWAVPPAAGGDGEAQGGGGGGKGKKSKGKQKQTLFTLGAFPS</sequence>
<dbReference type="RefSeq" id="XP_007764048.1">
    <property type="nucleotide sequence ID" value="XM_007765858.1"/>
</dbReference>
<dbReference type="OrthoDB" id="3838338at2759"/>
<evidence type="ECO:0000256" key="1">
    <source>
        <dbReference type="ARBA" id="ARBA00000900"/>
    </source>
</evidence>
<keyword evidence="5" id="KW-0963">Cytoplasm</keyword>
<reference evidence="16" key="1">
    <citation type="journal article" date="2012" name="Science">
        <title>The Paleozoic origin of enzymatic lignin decomposition reconstructed from 31 fungal genomes.</title>
        <authorList>
            <person name="Floudas D."/>
            <person name="Binder M."/>
            <person name="Riley R."/>
            <person name="Barry K."/>
            <person name="Blanchette R.A."/>
            <person name="Henrissat B."/>
            <person name="Martinez A.T."/>
            <person name="Otillar R."/>
            <person name="Spatafora J.W."/>
            <person name="Yadav J.S."/>
            <person name="Aerts A."/>
            <person name="Benoit I."/>
            <person name="Boyd A."/>
            <person name="Carlson A."/>
            <person name="Copeland A."/>
            <person name="Coutinho P.M."/>
            <person name="de Vries R.P."/>
            <person name="Ferreira P."/>
            <person name="Findley K."/>
            <person name="Foster B."/>
            <person name="Gaskell J."/>
            <person name="Glotzer D."/>
            <person name="Gorecki P."/>
            <person name="Heitman J."/>
            <person name="Hesse C."/>
            <person name="Hori C."/>
            <person name="Igarashi K."/>
            <person name="Jurgens J.A."/>
            <person name="Kallen N."/>
            <person name="Kersten P."/>
            <person name="Kohler A."/>
            <person name="Kuees U."/>
            <person name="Kumar T.K.A."/>
            <person name="Kuo A."/>
            <person name="LaButti K."/>
            <person name="Larrondo L.F."/>
            <person name="Lindquist E."/>
            <person name="Ling A."/>
            <person name="Lombard V."/>
            <person name="Lucas S."/>
            <person name="Lundell T."/>
            <person name="Martin R."/>
            <person name="McLaughlin D.J."/>
            <person name="Morgenstern I."/>
            <person name="Morin E."/>
            <person name="Murat C."/>
            <person name="Nagy L.G."/>
            <person name="Nolan M."/>
            <person name="Ohm R.A."/>
            <person name="Patyshakuliyeva A."/>
            <person name="Rokas A."/>
            <person name="Ruiz-Duenas F.J."/>
            <person name="Sabat G."/>
            <person name="Salamov A."/>
            <person name="Samejima M."/>
            <person name="Schmutz J."/>
            <person name="Slot J.C."/>
            <person name="St John F."/>
            <person name="Stenlid J."/>
            <person name="Sun H."/>
            <person name="Sun S."/>
            <person name="Syed K."/>
            <person name="Tsang A."/>
            <person name="Wiebenga A."/>
            <person name="Young D."/>
            <person name="Pisabarro A."/>
            <person name="Eastwood D.C."/>
            <person name="Martin F."/>
            <person name="Cullen D."/>
            <person name="Grigoriev I.V."/>
            <person name="Hibbett D.S."/>
        </authorList>
    </citation>
    <scope>NUCLEOTIDE SEQUENCE [LARGE SCALE GENOMIC DNA]</scope>
    <source>
        <strain evidence="16">RWD-64-598 SS2</strain>
    </source>
</reference>
<keyword evidence="8" id="KW-0479">Metal-binding</keyword>
<dbReference type="GO" id="GO:0008270">
    <property type="term" value="F:zinc ion binding"/>
    <property type="evidence" value="ECO:0007669"/>
    <property type="project" value="UniProtKB-KW"/>
</dbReference>
<evidence type="ECO:0000256" key="8">
    <source>
        <dbReference type="ARBA" id="ARBA00022723"/>
    </source>
</evidence>
<comment type="caution">
    <text evidence="15">The sequence shown here is derived from an EMBL/GenBank/DDBJ whole genome shotgun (WGS) entry which is preliminary data.</text>
</comment>
<evidence type="ECO:0000256" key="9">
    <source>
        <dbReference type="ARBA" id="ARBA00022771"/>
    </source>
</evidence>
<dbReference type="SUPFAM" id="SSF57850">
    <property type="entry name" value="RING/U-box"/>
    <property type="match status" value="1"/>
</dbReference>
<dbReference type="PROSITE" id="PS00028">
    <property type="entry name" value="ZINC_FINGER_C2H2_1"/>
    <property type="match status" value="1"/>
</dbReference>
<evidence type="ECO:0000256" key="13">
    <source>
        <dbReference type="SAM" id="MobiDB-lite"/>
    </source>
</evidence>
<dbReference type="SMART" id="SM00355">
    <property type="entry name" value="ZnF_C2H2"/>
    <property type="match status" value="4"/>
</dbReference>
<evidence type="ECO:0000256" key="6">
    <source>
        <dbReference type="ARBA" id="ARBA00022553"/>
    </source>
</evidence>
<dbReference type="Pfam" id="PF23202">
    <property type="entry name" value="PAH_ZNF598"/>
    <property type="match status" value="1"/>
</dbReference>
<proteinExistence type="inferred from homology"/>
<organism evidence="15 16">
    <name type="scientific">Coniophora puteana (strain RWD-64-598)</name>
    <name type="common">Brown rot fungus</name>
    <dbReference type="NCBI Taxonomy" id="741705"/>
    <lineage>
        <taxon>Eukaryota</taxon>
        <taxon>Fungi</taxon>
        <taxon>Dikarya</taxon>
        <taxon>Basidiomycota</taxon>
        <taxon>Agaricomycotina</taxon>
        <taxon>Agaricomycetes</taxon>
        <taxon>Agaricomycetidae</taxon>
        <taxon>Boletales</taxon>
        <taxon>Coniophorineae</taxon>
        <taxon>Coniophoraceae</taxon>
        <taxon>Coniophora</taxon>
    </lineage>
</organism>
<comment type="catalytic activity">
    <reaction evidence="1">
        <text>S-ubiquitinyl-[E2 ubiquitin-conjugating enzyme]-L-cysteine + [acceptor protein]-L-lysine = [E2 ubiquitin-conjugating enzyme]-L-cysteine + N(6)-ubiquitinyl-[acceptor protein]-L-lysine.</text>
        <dbReference type="EC" id="2.3.2.27"/>
    </reaction>
</comment>
<comment type="pathway">
    <text evidence="3">Protein modification; protein ubiquitination.</text>
</comment>
<dbReference type="InterPro" id="IPR013087">
    <property type="entry name" value="Znf_C2H2_type"/>
</dbReference>
<evidence type="ECO:0000256" key="11">
    <source>
        <dbReference type="ARBA" id="ARBA00035113"/>
    </source>
</evidence>
<protein>
    <recommendedName>
        <fullName evidence="4">RING-type E3 ubiquitin transferase</fullName>
        <ecNumber evidence="4">2.3.2.27</ecNumber>
    </recommendedName>
</protein>
<feature type="compositionally biased region" description="Gly residues" evidence="13">
    <location>
        <begin position="688"/>
        <end position="700"/>
    </location>
</feature>
<feature type="compositionally biased region" description="Gly residues" evidence="13">
    <location>
        <begin position="664"/>
        <end position="678"/>
    </location>
</feature>
<dbReference type="Pfam" id="PF25447">
    <property type="entry name" value="RING_ZNF598"/>
    <property type="match status" value="1"/>
</dbReference>
<comment type="subcellular location">
    <subcellularLocation>
        <location evidence="2">Cytoplasm</location>
    </subcellularLocation>
</comment>
<evidence type="ECO:0000256" key="2">
    <source>
        <dbReference type="ARBA" id="ARBA00004496"/>
    </source>
</evidence>
<dbReference type="OMA" id="AHEHTLH"/>
<evidence type="ECO:0000313" key="15">
    <source>
        <dbReference type="EMBL" id="EIW84684.1"/>
    </source>
</evidence>
<comment type="similarity">
    <text evidence="11">Belongs to the ZNF598/HEL2 family.</text>
</comment>
<dbReference type="PANTHER" id="PTHR22938">
    <property type="entry name" value="ZINC FINGER PROTEIN 598"/>
    <property type="match status" value="1"/>
</dbReference>
<dbReference type="PANTHER" id="PTHR22938:SF0">
    <property type="entry name" value="E3 UBIQUITIN-PROTEIN LIGASE ZNF598"/>
    <property type="match status" value="1"/>
</dbReference>
<dbReference type="EC" id="2.3.2.27" evidence="4"/>
<dbReference type="EMBL" id="JH711574">
    <property type="protein sequence ID" value="EIW84684.1"/>
    <property type="molecule type" value="Genomic_DNA"/>
</dbReference>
<evidence type="ECO:0000313" key="16">
    <source>
        <dbReference type="Proteomes" id="UP000053558"/>
    </source>
</evidence>
<gene>
    <name evidence="15" type="ORF">CONPUDRAFT_47956</name>
</gene>
<dbReference type="InterPro" id="IPR041888">
    <property type="entry name" value="RING-HC_ZNF598/HEL2"/>
</dbReference>
<dbReference type="InterPro" id="IPR056437">
    <property type="entry name" value="Znf-C2H2_ZNF598/HEL2"/>
</dbReference>
<dbReference type="InterPro" id="IPR001841">
    <property type="entry name" value="Znf_RING"/>
</dbReference>
<dbReference type="InterPro" id="IPR044288">
    <property type="entry name" value="ZNF598/HEL2"/>
</dbReference>
<name>A0A5M3N100_CONPW</name>
<evidence type="ECO:0000256" key="7">
    <source>
        <dbReference type="ARBA" id="ARBA00022679"/>
    </source>
</evidence>
<feature type="domain" description="RING-type" evidence="14">
    <location>
        <begin position="19"/>
        <end position="59"/>
    </location>
</feature>
<feature type="compositionally biased region" description="Gly residues" evidence="13">
    <location>
        <begin position="556"/>
        <end position="568"/>
    </location>
</feature>
<accession>A0A5M3N100</accession>
<evidence type="ECO:0000256" key="5">
    <source>
        <dbReference type="ARBA" id="ARBA00022490"/>
    </source>
</evidence>
<evidence type="ECO:0000256" key="12">
    <source>
        <dbReference type="PROSITE-ProRule" id="PRU00175"/>
    </source>
</evidence>
<dbReference type="GO" id="GO:0005737">
    <property type="term" value="C:cytoplasm"/>
    <property type="evidence" value="ECO:0007669"/>
    <property type="project" value="UniProtKB-SubCell"/>
</dbReference>
<keyword evidence="10" id="KW-0862">Zinc</keyword>
<feature type="region of interest" description="Disordered" evidence="13">
    <location>
        <begin position="291"/>
        <end position="375"/>
    </location>
</feature>
<feature type="compositionally biased region" description="Low complexity" evidence="13">
    <location>
        <begin position="577"/>
        <end position="608"/>
    </location>
</feature>
<feature type="compositionally biased region" description="Gly residues" evidence="13">
    <location>
        <begin position="295"/>
        <end position="304"/>
    </location>
</feature>
<evidence type="ECO:0000256" key="3">
    <source>
        <dbReference type="ARBA" id="ARBA00004906"/>
    </source>
</evidence>
<keyword evidence="7" id="KW-0808">Transferase</keyword>
<feature type="compositionally biased region" description="Gly residues" evidence="13">
    <location>
        <begin position="609"/>
        <end position="621"/>
    </location>
</feature>
<dbReference type="Pfam" id="PF23230">
    <property type="entry name" value="zf-C2H2_13"/>
    <property type="match status" value="1"/>
</dbReference>
<dbReference type="GO" id="GO:0061630">
    <property type="term" value="F:ubiquitin protein ligase activity"/>
    <property type="evidence" value="ECO:0007669"/>
    <property type="project" value="UniProtKB-EC"/>
</dbReference>
<dbReference type="KEGG" id="cput:CONPUDRAFT_47956"/>
<dbReference type="PROSITE" id="PS50089">
    <property type="entry name" value="ZF_RING_2"/>
    <property type="match status" value="1"/>
</dbReference>
<dbReference type="GO" id="GO:0072344">
    <property type="term" value="P:rescue of stalled ribosome"/>
    <property type="evidence" value="ECO:0007669"/>
    <property type="project" value="InterPro"/>
</dbReference>
<dbReference type="CDD" id="cd16615">
    <property type="entry name" value="RING-HC_ZNF598"/>
    <property type="match status" value="1"/>
</dbReference>
<evidence type="ECO:0000256" key="10">
    <source>
        <dbReference type="ARBA" id="ARBA00022833"/>
    </source>
</evidence>
<dbReference type="AlphaFoldDB" id="A0A5M3N100"/>
<dbReference type="Proteomes" id="UP000053558">
    <property type="component" value="Unassembled WGS sequence"/>
</dbReference>
<dbReference type="GeneID" id="19207240"/>
<feature type="compositionally biased region" description="Pro residues" evidence="13">
    <location>
        <begin position="533"/>
        <end position="548"/>
    </location>
</feature>
<dbReference type="InterPro" id="IPR057634">
    <property type="entry name" value="PAH_ZNF598/HEL2"/>
</dbReference>
<keyword evidence="16" id="KW-1185">Reference proteome</keyword>
<feature type="region of interest" description="Disordered" evidence="13">
    <location>
        <begin position="499"/>
        <end position="721"/>
    </location>
</feature>
<dbReference type="GO" id="GO:0016567">
    <property type="term" value="P:protein ubiquitination"/>
    <property type="evidence" value="ECO:0007669"/>
    <property type="project" value="TreeGrafter"/>
</dbReference>
<evidence type="ECO:0000259" key="14">
    <source>
        <dbReference type="PROSITE" id="PS50089"/>
    </source>
</evidence>
<evidence type="ECO:0000256" key="4">
    <source>
        <dbReference type="ARBA" id="ARBA00012483"/>
    </source>
</evidence>